<dbReference type="PRINTS" id="PR00465">
    <property type="entry name" value="EP450IV"/>
</dbReference>
<evidence type="ECO:0000313" key="14">
    <source>
        <dbReference type="Proteomes" id="UP000504621"/>
    </source>
</evidence>
<dbReference type="Pfam" id="PF00067">
    <property type="entry name" value="p450"/>
    <property type="match status" value="1"/>
</dbReference>
<dbReference type="InterPro" id="IPR017972">
    <property type="entry name" value="Cyt_P450_CS"/>
</dbReference>
<keyword evidence="10 13" id="KW-0503">Monooxygenase</keyword>
<dbReference type="GeneID" id="110418227"/>
<keyword evidence="8 13" id="KW-0560">Oxidoreductase</keyword>
<dbReference type="GO" id="GO:0016125">
    <property type="term" value="P:sterol metabolic process"/>
    <property type="evidence" value="ECO:0007669"/>
    <property type="project" value="TreeGrafter"/>
</dbReference>
<dbReference type="PANTHER" id="PTHR24286:SF305">
    <property type="entry name" value="CYTOCHROME P450 708A2"/>
    <property type="match status" value="1"/>
</dbReference>
<evidence type="ECO:0000256" key="8">
    <source>
        <dbReference type="ARBA" id="ARBA00023002"/>
    </source>
</evidence>
<accession>A0A6J1AIZ5</accession>
<dbReference type="InterPro" id="IPR036396">
    <property type="entry name" value="Cyt_P450_sf"/>
</dbReference>
<evidence type="ECO:0000256" key="1">
    <source>
        <dbReference type="ARBA" id="ARBA00001971"/>
    </source>
</evidence>
<evidence type="ECO:0000256" key="4">
    <source>
        <dbReference type="ARBA" id="ARBA00022617"/>
    </source>
</evidence>
<dbReference type="AlphaFoldDB" id="A0A6J1AIZ5"/>
<dbReference type="GO" id="GO:0016020">
    <property type="term" value="C:membrane"/>
    <property type="evidence" value="ECO:0007669"/>
    <property type="project" value="UniProtKB-SubCell"/>
</dbReference>
<keyword evidence="7" id="KW-1133">Transmembrane helix</keyword>
<reference evidence="15" key="1">
    <citation type="submission" date="2025-08" db="UniProtKB">
        <authorList>
            <consortium name="RefSeq"/>
        </authorList>
    </citation>
    <scope>IDENTIFICATION</scope>
    <source>
        <tissue evidence="15">Leaf</tissue>
    </source>
</reference>
<keyword evidence="9 12" id="KW-0408">Iron</keyword>
<dbReference type="CDD" id="cd11043">
    <property type="entry name" value="CYP90-like"/>
    <property type="match status" value="1"/>
</dbReference>
<dbReference type="GO" id="GO:0010268">
    <property type="term" value="P:brassinosteroid homeostasis"/>
    <property type="evidence" value="ECO:0007669"/>
    <property type="project" value="TreeGrafter"/>
</dbReference>
<organism evidence="14 15">
    <name type="scientific">Herrania umbratica</name>
    <dbReference type="NCBI Taxonomy" id="108875"/>
    <lineage>
        <taxon>Eukaryota</taxon>
        <taxon>Viridiplantae</taxon>
        <taxon>Streptophyta</taxon>
        <taxon>Embryophyta</taxon>
        <taxon>Tracheophyta</taxon>
        <taxon>Spermatophyta</taxon>
        <taxon>Magnoliopsida</taxon>
        <taxon>eudicotyledons</taxon>
        <taxon>Gunneridae</taxon>
        <taxon>Pentapetalae</taxon>
        <taxon>rosids</taxon>
        <taxon>malvids</taxon>
        <taxon>Malvales</taxon>
        <taxon>Malvaceae</taxon>
        <taxon>Byttnerioideae</taxon>
        <taxon>Herrania</taxon>
    </lineage>
</organism>
<protein>
    <submittedName>
        <fullName evidence="15">Cytochrome P450 87A3-like</fullName>
    </submittedName>
</protein>
<evidence type="ECO:0000256" key="3">
    <source>
        <dbReference type="ARBA" id="ARBA00010617"/>
    </source>
</evidence>
<evidence type="ECO:0000256" key="12">
    <source>
        <dbReference type="PIRSR" id="PIRSR602403-1"/>
    </source>
</evidence>
<comment type="subcellular location">
    <subcellularLocation>
        <location evidence="2">Membrane</location>
        <topology evidence="2">Single-pass membrane protein</topology>
    </subcellularLocation>
</comment>
<dbReference type="OrthoDB" id="1372046at2759"/>
<evidence type="ECO:0000256" key="10">
    <source>
        <dbReference type="ARBA" id="ARBA00023033"/>
    </source>
</evidence>
<dbReference type="InterPro" id="IPR002403">
    <property type="entry name" value="Cyt_P450_E_grp-IV"/>
</dbReference>
<gene>
    <name evidence="15" type="primary">LOC110418227</name>
</gene>
<evidence type="ECO:0000256" key="5">
    <source>
        <dbReference type="ARBA" id="ARBA00022692"/>
    </source>
</evidence>
<dbReference type="GO" id="GO:0004497">
    <property type="term" value="F:monooxygenase activity"/>
    <property type="evidence" value="ECO:0007669"/>
    <property type="project" value="UniProtKB-KW"/>
</dbReference>
<keyword evidence="11" id="KW-0472">Membrane</keyword>
<dbReference type="PROSITE" id="PS00086">
    <property type="entry name" value="CYTOCHROME_P450"/>
    <property type="match status" value="1"/>
</dbReference>
<keyword evidence="6 12" id="KW-0479">Metal-binding</keyword>
<dbReference type="Gene3D" id="1.10.630.10">
    <property type="entry name" value="Cytochrome P450"/>
    <property type="match status" value="1"/>
</dbReference>
<comment type="cofactor">
    <cofactor evidence="1 12">
        <name>heme</name>
        <dbReference type="ChEBI" id="CHEBI:30413"/>
    </cofactor>
</comment>
<evidence type="ECO:0000256" key="9">
    <source>
        <dbReference type="ARBA" id="ARBA00023004"/>
    </source>
</evidence>
<evidence type="ECO:0000313" key="15">
    <source>
        <dbReference type="RefSeq" id="XP_021286569.1"/>
    </source>
</evidence>
<evidence type="ECO:0000256" key="11">
    <source>
        <dbReference type="ARBA" id="ARBA00023136"/>
    </source>
</evidence>
<dbReference type="GO" id="GO:0016705">
    <property type="term" value="F:oxidoreductase activity, acting on paired donors, with incorporation or reduction of molecular oxygen"/>
    <property type="evidence" value="ECO:0007669"/>
    <property type="project" value="InterPro"/>
</dbReference>
<dbReference type="Proteomes" id="UP000504621">
    <property type="component" value="Unplaced"/>
</dbReference>
<proteinExistence type="inferred from homology"/>
<keyword evidence="5" id="KW-0812">Transmembrane</keyword>
<evidence type="ECO:0000256" key="7">
    <source>
        <dbReference type="ARBA" id="ARBA00022989"/>
    </source>
</evidence>
<evidence type="ECO:0000256" key="13">
    <source>
        <dbReference type="RuleBase" id="RU000461"/>
    </source>
</evidence>
<dbReference type="GO" id="GO:0005506">
    <property type="term" value="F:iron ion binding"/>
    <property type="evidence" value="ECO:0007669"/>
    <property type="project" value="InterPro"/>
</dbReference>
<dbReference type="FunFam" id="1.10.630.10:FF:000020">
    <property type="entry name" value="Cytochrome P450 family protein"/>
    <property type="match status" value="1"/>
</dbReference>
<keyword evidence="4 12" id="KW-0349">Heme</keyword>
<dbReference type="RefSeq" id="XP_021286569.1">
    <property type="nucleotide sequence ID" value="XM_021430894.1"/>
</dbReference>
<dbReference type="SUPFAM" id="SSF48264">
    <property type="entry name" value="Cytochrome P450"/>
    <property type="match status" value="1"/>
</dbReference>
<evidence type="ECO:0000256" key="2">
    <source>
        <dbReference type="ARBA" id="ARBA00004167"/>
    </source>
</evidence>
<evidence type="ECO:0000256" key="6">
    <source>
        <dbReference type="ARBA" id="ARBA00022723"/>
    </source>
</evidence>
<feature type="binding site" description="axial binding residue" evidence="12">
    <location>
        <position position="422"/>
    </location>
    <ligand>
        <name>heme</name>
        <dbReference type="ChEBI" id="CHEBI:30413"/>
    </ligand>
    <ligandPart>
        <name>Fe</name>
        <dbReference type="ChEBI" id="CHEBI:18248"/>
    </ligandPart>
</feature>
<keyword evidence="14" id="KW-1185">Reference proteome</keyword>
<name>A0A6J1AIZ5_9ROSI</name>
<dbReference type="InterPro" id="IPR001128">
    <property type="entry name" value="Cyt_P450"/>
</dbReference>
<dbReference type="PANTHER" id="PTHR24286">
    <property type="entry name" value="CYTOCHROME P450 26"/>
    <property type="match status" value="1"/>
</dbReference>
<sequence length="474" mass="53885">MLTFQLCVVALLVICITHWIYRWRNPKCNGILPPGSMGIPLIGETLQLLVPSNSFDIPPFLKTRLQRYGPIFRTNVAGRAVVVSADPEFNHFIFQQHGRLVESWYLDLFAKLFKQGENRPDGAYVHKYVRNLALSHFGVESLKGKLLPLLEATVRETFSAWSNQESIEVKDAVSAMAFNFATREIYSSDAENFSQSLRDMFISLARGLMSFPINIPGTTYNKCLKYHQAALDILSVLVKARRASPDRMLKGDVLDHVLEDMKSEKFLTEDFIAQLMFGLSFVSFDSISWAATLLIKLLGDNPLVLEELTAEHDAILKKREHPNSSITWEEYKSMTFTLQVINETLRLGSITPGLLRRARKDIQVNGYTIPKGWAIMLVSSAVQMNPDIYKDPLAFNPWRWKDLEPSVVSKNYMPFGSGIKQCAGSEYSKLFLATFIHVLVTKYRWIKLRGGDVTRIPLLRLKNGLCIKILEKNN</sequence>
<comment type="similarity">
    <text evidence="3 13">Belongs to the cytochrome P450 family.</text>
</comment>
<dbReference type="GO" id="GO:0016132">
    <property type="term" value="P:brassinosteroid biosynthetic process"/>
    <property type="evidence" value="ECO:0007669"/>
    <property type="project" value="TreeGrafter"/>
</dbReference>
<dbReference type="GO" id="GO:0020037">
    <property type="term" value="F:heme binding"/>
    <property type="evidence" value="ECO:0007669"/>
    <property type="project" value="InterPro"/>
</dbReference>